<proteinExistence type="predicted"/>
<evidence type="ECO:0000313" key="2">
    <source>
        <dbReference type="Proteomes" id="UP000240880"/>
    </source>
</evidence>
<sequence>MRLSLCFVKFIFRFYPLQRHINFSKKFINKKQMVIRMIVTFERTSFEFLNEVFNLALARFFATGYEKHRR</sequence>
<comment type="caution">
    <text evidence="1">The sequence shown here is derived from an EMBL/GenBank/DDBJ whole genome shotgun (WGS) entry which is preliminary data.</text>
</comment>
<organism evidence="1 2">
    <name type="scientific">Candidatus Marsarchaeota G1 archaeon OSP_D</name>
    <dbReference type="NCBI Taxonomy" id="1978155"/>
    <lineage>
        <taxon>Archaea</taxon>
        <taxon>Candidatus Marsarchaeota</taxon>
        <taxon>Candidatus Marsarchaeota group 1</taxon>
    </lineage>
</organism>
<dbReference type="Proteomes" id="UP000240880">
    <property type="component" value="Unassembled WGS sequence"/>
</dbReference>
<accession>A0A2R6A7Q1</accession>
<dbReference type="AlphaFoldDB" id="A0A2R6A7Q1"/>
<name>A0A2R6A7Q1_9ARCH</name>
<gene>
    <name evidence="1" type="ORF">B9Q01_08085</name>
</gene>
<reference evidence="1 2" key="1">
    <citation type="submission" date="2017-04" db="EMBL/GenBank/DDBJ databases">
        <title>Novel microbial lineages endemic to geothermal iron-oxide mats fill important gaps in the evolutionary history of Archaea.</title>
        <authorList>
            <person name="Jay Z.J."/>
            <person name="Beam J.P."/>
            <person name="Dlakic M."/>
            <person name="Rusch D.B."/>
            <person name="Kozubal M.A."/>
            <person name="Inskeep W.P."/>
        </authorList>
    </citation>
    <scope>NUCLEOTIDE SEQUENCE [LARGE SCALE GENOMIC DNA]</scope>
    <source>
        <strain evidence="1">OSP_D</strain>
    </source>
</reference>
<dbReference type="EMBL" id="NEXC01000075">
    <property type="protein sequence ID" value="PSN82426.1"/>
    <property type="molecule type" value="Genomic_DNA"/>
</dbReference>
<evidence type="ECO:0000313" key="1">
    <source>
        <dbReference type="EMBL" id="PSN82426.1"/>
    </source>
</evidence>
<protein>
    <submittedName>
        <fullName evidence="1">Uncharacterized protein</fullName>
    </submittedName>
</protein>